<evidence type="ECO:0000256" key="3">
    <source>
        <dbReference type="ARBA" id="ARBA00022827"/>
    </source>
</evidence>
<reference evidence="5 6" key="1">
    <citation type="submission" date="2020-04" db="EMBL/GenBank/DDBJ databases">
        <authorList>
            <person name="De Canck E."/>
        </authorList>
    </citation>
    <scope>NUCLEOTIDE SEQUENCE [LARGE SCALE GENOMIC DNA]</scope>
    <source>
        <strain evidence="5 6">LMG 3458</strain>
    </source>
</reference>
<gene>
    <name evidence="5" type="primary">dntB_2</name>
    <name evidence="5" type="ORF">LMG3458_03084</name>
</gene>
<dbReference type="EC" id="1.14.13.210" evidence="5"/>
<keyword evidence="5" id="KW-0560">Oxidoreductase</keyword>
<proteinExistence type="predicted"/>
<comment type="cofactor">
    <cofactor evidence="1">
        <name>FAD</name>
        <dbReference type="ChEBI" id="CHEBI:57692"/>
    </cofactor>
</comment>
<evidence type="ECO:0000313" key="5">
    <source>
        <dbReference type="EMBL" id="CAB3708656.1"/>
    </source>
</evidence>
<dbReference type="Gene3D" id="3.50.50.60">
    <property type="entry name" value="FAD/NAD(P)-binding domain"/>
    <property type="match status" value="1"/>
</dbReference>
<sequence>MQQQASFRVVIVGAGPAGLGLAIELGVRGIPCLLIERNDRVGYAPRAKTTNVRTREHLRRWGIADRLRAASPLGVDYPSNVVFCTRLAGMELARHENAMYCAPGRNPLYAEHAQWIPQYTLEETLRAYAQSLPCVQIRFNCELLDVSQHPAGVQVRMREGVDGSERQVQADYLVGADGARSKVRELIGARMAGRYGLSRNFNIVFRAPGLDRAHGLGPAIMYWQVNRDVPSLIGPMDRGDTWFFMPTHADGHGRIDDVDVAALIGRATGIDLPYEVLSRDEWVASKLLADRYRRGRIFLVGDACHQHPPFGGYGMNMGIADSVDLGWKLAATLQGWGGPALLDSYEAERRPLHQWVLDEAEVNHATLGNQLLADGIEDTGPTGQRIRQEIRARIEVEKMREFATLGVVLGYRYDDSPVIAGDAGPAPERDFINYVPSSRPGARAPHLWLHDGSSLYDHFGFGFTLLAAQSVPPGELEEIRGEARAHRLPFTIIQPREGAVAGHYPARLTLIRPDQQVAWRGDGWPGASLFAHVTGATTFRSAP</sequence>
<dbReference type="Pfam" id="PF01494">
    <property type="entry name" value="FAD_binding_3"/>
    <property type="match status" value="1"/>
</dbReference>
<evidence type="ECO:0000313" key="6">
    <source>
        <dbReference type="Proteomes" id="UP000494111"/>
    </source>
</evidence>
<evidence type="ECO:0000259" key="4">
    <source>
        <dbReference type="Pfam" id="PF01494"/>
    </source>
</evidence>
<dbReference type="PANTHER" id="PTHR43004:SF19">
    <property type="entry name" value="BINDING MONOOXYGENASE, PUTATIVE (JCVI)-RELATED"/>
    <property type="match status" value="1"/>
</dbReference>
<accession>A0A6S7A208</accession>
<dbReference type="PRINTS" id="PR00420">
    <property type="entry name" value="RNGMNOXGNASE"/>
</dbReference>
<dbReference type="RefSeq" id="WP_246288831.1">
    <property type="nucleotide sequence ID" value="NZ_CADIJO010000009.1"/>
</dbReference>
<keyword evidence="2" id="KW-0285">Flavoprotein</keyword>
<dbReference type="AlphaFoldDB" id="A0A6S7A208"/>
<name>A0A6S7A208_9BURK</name>
<dbReference type="EMBL" id="CADIJO010000009">
    <property type="protein sequence ID" value="CAB3708656.1"/>
    <property type="molecule type" value="Genomic_DNA"/>
</dbReference>
<dbReference type="Gene3D" id="3.30.9.10">
    <property type="entry name" value="D-Amino Acid Oxidase, subunit A, domain 2"/>
    <property type="match status" value="1"/>
</dbReference>
<dbReference type="GO" id="GO:0071949">
    <property type="term" value="F:FAD binding"/>
    <property type="evidence" value="ECO:0007669"/>
    <property type="project" value="InterPro"/>
</dbReference>
<keyword evidence="3" id="KW-0274">FAD</keyword>
<dbReference type="Proteomes" id="UP000494111">
    <property type="component" value="Unassembled WGS sequence"/>
</dbReference>
<protein>
    <submittedName>
        <fullName evidence="5">4-methyl-5-nitrocatechol 5-monooxygenase</fullName>
        <ecNumber evidence="5">1.14.13.210</ecNumber>
    </submittedName>
</protein>
<dbReference type="NCBIfam" id="NF004780">
    <property type="entry name" value="PRK06126.1"/>
    <property type="match status" value="1"/>
</dbReference>
<dbReference type="PANTHER" id="PTHR43004">
    <property type="entry name" value="TRK SYSTEM POTASSIUM UPTAKE PROTEIN"/>
    <property type="match status" value="1"/>
</dbReference>
<dbReference type="GO" id="GO:0016709">
    <property type="term" value="F:oxidoreductase activity, acting on paired donors, with incorporation or reduction of molecular oxygen, NAD(P)H as one donor, and incorporation of one atom of oxygen"/>
    <property type="evidence" value="ECO:0007669"/>
    <property type="project" value="UniProtKB-ARBA"/>
</dbReference>
<organism evidence="5 6">
    <name type="scientific">Achromobacter deleyi</name>
    <dbReference type="NCBI Taxonomy" id="1353891"/>
    <lineage>
        <taxon>Bacteria</taxon>
        <taxon>Pseudomonadati</taxon>
        <taxon>Pseudomonadota</taxon>
        <taxon>Betaproteobacteria</taxon>
        <taxon>Burkholderiales</taxon>
        <taxon>Alcaligenaceae</taxon>
        <taxon>Achromobacter</taxon>
    </lineage>
</organism>
<keyword evidence="5" id="KW-0503">Monooxygenase</keyword>
<dbReference type="Pfam" id="PF21274">
    <property type="entry name" value="Rng_hyd_C"/>
    <property type="match status" value="1"/>
</dbReference>
<evidence type="ECO:0000256" key="2">
    <source>
        <dbReference type="ARBA" id="ARBA00022630"/>
    </source>
</evidence>
<evidence type="ECO:0000256" key="1">
    <source>
        <dbReference type="ARBA" id="ARBA00001974"/>
    </source>
</evidence>
<dbReference type="Gene3D" id="3.40.30.120">
    <property type="match status" value="1"/>
</dbReference>
<dbReference type="InterPro" id="IPR050641">
    <property type="entry name" value="RIFMO-like"/>
</dbReference>
<dbReference type="InterPro" id="IPR036188">
    <property type="entry name" value="FAD/NAD-bd_sf"/>
</dbReference>
<feature type="domain" description="FAD-binding" evidence="4">
    <location>
        <begin position="8"/>
        <end position="359"/>
    </location>
</feature>
<dbReference type="SUPFAM" id="SSF51905">
    <property type="entry name" value="FAD/NAD(P)-binding domain"/>
    <property type="match status" value="1"/>
</dbReference>
<dbReference type="InterPro" id="IPR002938">
    <property type="entry name" value="FAD-bd"/>
</dbReference>